<dbReference type="InterPro" id="IPR004843">
    <property type="entry name" value="Calcineurin-like_PHP"/>
</dbReference>
<evidence type="ECO:0000256" key="1">
    <source>
        <dbReference type="ARBA" id="ARBA00022729"/>
    </source>
</evidence>
<dbReference type="InterPro" id="IPR045829">
    <property type="entry name" value="PKD_6"/>
</dbReference>
<feature type="domain" description="Calcineurin-like phosphoesterase" evidence="3">
    <location>
        <begin position="262"/>
        <end position="460"/>
    </location>
</feature>
<dbReference type="GeneID" id="93556258"/>
<dbReference type="GO" id="GO:0003993">
    <property type="term" value="F:acid phosphatase activity"/>
    <property type="evidence" value="ECO:0007669"/>
    <property type="project" value="InterPro"/>
</dbReference>
<dbReference type="Pfam" id="PF19408">
    <property type="entry name" value="PKD_6"/>
    <property type="match status" value="1"/>
</dbReference>
<feature type="chain" id="PRO_5003484245" evidence="2">
    <location>
        <begin position="22"/>
        <end position="1041"/>
    </location>
</feature>
<evidence type="ECO:0000259" key="3">
    <source>
        <dbReference type="Pfam" id="PF00149"/>
    </source>
</evidence>
<evidence type="ECO:0000256" key="2">
    <source>
        <dbReference type="SAM" id="SignalP"/>
    </source>
</evidence>
<keyword evidence="1 2" id="KW-0732">Signal</keyword>
<dbReference type="Pfam" id="PF16656">
    <property type="entry name" value="Pur_ac_phosph_N"/>
    <property type="match status" value="1"/>
</dbReference>
<sequence>MKKRMLTLPLLSLAICGYAQAQADRIEGNPVMKINETSTFEAPKNETVARYDWTAPIGCKVVSGQGTPSVEISSSFLSQDSPVRLIRTFTDEHKDTLEAPIKFCRYVQSIQDHTIAPGETINIGGKDYSEADIYYTPAEGENACGQVVAHRLTVEPKTGSYADMTKPYLQSAEDTAIWISWKTSFENTPKVIYGTSKDQLTQTLEGSIDNLSEDGFPYYWNSIRLTGLQPNTVYYYQAISDNKKSEVCHFRTMPTPKSHEPMRILLMGDHQIKSRSGYEWLMKAAQRKIEEKYGDLTENINMIMNIGDQVDVGTLDQYEQIHLFKSQLMSPYLPIMTAVGNHETYNDPGMQRYAAHYHYENLTYQGISSGTENYYAYQAGRILFVVLSTEHTGDAQKEWVRKIVDAAKKDDSVDFIISVNHRPIQAEQYVGDISAWVRNEIIPILSETPKHVLNYGGHHHLYHRGQLTDYPLYHIINGAASWDQMWGMSSEQDYDDVQKTIDYWGYQILEFDFDKKEMKAECYAIGNKELVVDNILIDSFSRTLGKAAPEKPEIKEITEEIITLPYTFKGSPYKTTTNEQLNSVQYQFSLNQDFSTIEYNKVRDVEDLYGSTGKPLHIPIDLNENIDITQLTIEKNKLINGTYYVRMRYRDTNMEWSEWSDTRQFTVEGSIAGKPSISITDTSVTPGEAITIDYKYAPEGQNAWIGIYRKGEEPHSVLSYKWKYTPAQSGSMNFTIDETNEYYAVLFEDEGYTEISERIPFYVGPEPQISLEKSEFEEGEDIVVTYSNAPGLKNDWIGIYKRGEVPGTSDTSDSWDYLGGNTEGTLTLAKDLPKGYYFLNYFTLGQYFEPRERVYFSVGKDISSLSTDKTEFSTDEAILIHYKDGPGTPKDWVGVYKDGKDPNVDELDGFYYTYGATEGTVSIKAGTLEPGNYFSALFINDSYDEVSPRIQFTIKDGTSIRQAKNEDGPLLFYPNANGSLHIEGNTYETADIFNLAGNRVRRTTLTEGNCTIDFADLPAGIYIFKFHNGTDNCIVHKVIKE</sequence>
<name>G5SMD8_9BACT</name>
<dbReference type="InterPro" id="IPR026444">
    <property type="entry name" value="Secre_tail"/>
</dbReference>
<evidence type="ECO:0000313" key="7">
    <source>
        <dbReference type="EMBL" id="EHH01696.1"/>
    </source>
</evidence>
<dbReference type="OrthoDB" id="596345at2"/>
<dbReference type="Gene3D" id="3.60.21.10">
    <property type="match status" value="1"/>
</dbReference>
<dbReference type="eggNOG" id="COG3540">
    <property type="taxonomic scope" value="Bacteria"/>
</dbReference>
<keyword evidence="8" id="KW-1185">Reference proteome</keyword>
<gene>
    <name evidence="7" type="ORF">HMPREF9441_00513</name>
</gene>
<dbReference type="AlphaFoldDB" id="G5SMD8"/>
<comment type="caution">
    <text evidence="7">The sequence shown here is derived from an EMBL/GenBank/DDBJ whole genome shotgun (WGS) entry which is preliminary data.</text>
</comment>
<protein>
    <submittedName>
        <fullName evidence="7">Ser/Thr phosphatase family protein</fullName>
    </submittedName>
</protein>
<feature type="signal peptide" evidence="2">
    <location>
        <begin position="1"/>
        <end position="21"/>
    </location>
</feature>
<dbReference type="SUPFAM" id="SSF49363">
    <property type="entry name" value="Purple acid phosphatase, N-terminal domain"/>
    <property type="match status" value="1"/>
</dbReference>
<dbReference type="Pfam" id="PF00149">
    <property type="entry name" value="Metallophos"/>
    <property type="match status" value="1"/>
</dbReference>
<dbReference type="InterPro" id="IPR015914">
    <property type="entry name" value="PAPs_N"/>
</dbReference>
<dbReference type="Proteomes" id="UP000003598">
    <property type="component" value="Unassembled WGS sequence"/>
</dbReference>
<reference evidence="7 8" key="1">
    <citation type="submission" date="2011-03" db="EMBL/GenBank/DDBJ databases">
        <authorList>
            <person name="Weinstock G."/>
            <person name="Sodergren E."/>
            <person name="Clifton S."/>
            <person name="Fulton L."/>
            <person name="Fulton B."/>
            <person name="Courtney L."/>
            <person name="Fronick C."/>
            <person name="Harrison M."/>
            <person name="Strong C."/>
            <person name="Farmer C."/>
            <person name="Delahaunty K."/>
            <person name="Markovic C."/>
            <person name="Hall O."/>
            <person name="Minx P."/>
            <person name="Tomlinson C."/>
            <person name="Mitreva M."/>
            <person name="Hou S."/>
            <person name="Chen J."/>
            <person name="Wollam A."/>
            <person name="Pepin K.H."/>
            <person name="Johnson M."/>
            <person name="Bhonagiri V."/>
            <person name="Zhang X."/>
            <person name="Suruliraj S."/>
            <person name="Warren W."/>
            <person name="Chinwalla A."/>
            <person name="Mardis E.R."/>
            <person name="Wilson R.K."/>
        </authorList>
    </citation>
    <scope>NUCLEOTIDE SEQUENCE [LARGE SCALE GENOMIC DNA]</scope>
    <source>
        <strain evidence="7 8">YIT 11840</strain>
    </source>
</reference>
<dbReference type="EMBL" id="AFFY01000005">
    <property type="protein sequence ID" value="EHH01696.1"/>
    <property type="molecule type" value="Genomic_DNA"/>
</dbReference>
<proteinExistence type="predicted"/>
<dbReference type="RefSeq" id="WP_008617475.1">
    <property type="nucleotide sequence ID" value="NZ_JH376581.1"/>
</dbReference>
<feature type="domain" description="PKD-like" evidence="6">
    <location>
        <begin position="25"/>
        <end position="73"/>
    </location>
</feature>
<accession>G5SMD8</accession>
<dbReference type="Gene3D" id="2.60.40.10">
    <property type="entry name" value="Immunoglobulins"/>
    <property type="match status" value="1"/>
</dbReference>
<dbReference type="PATRIC" id="fig|762968.3.peg.458"/>
<dbReference type="PANTHER" id="PTHR45867">
    <property type="entry name" value="PURPLE ACID PHOSPHATASE"/>
    <property type="match status" value="1"/>
</dbReference>
<dbReference type="STRING" id="762968.HMPREF9441_00513"/>
<dbReference type="Gene3D" id="2.60.40.380">
    <property type="entry name" value="Purple acid phosphatase-like, N-terminal"/>
    <property type="match status" value="1"/>
</dbReference>
<feature type="domain" description="Purple acid phosphatase N-terminal" evidence="4">
    <location>
        <begin position="170"/>
        <end position="252"/>
    </location>
</feature>
<dbReference type="eggNOG" id="COG1409">
    <property type="taxonomic scope" value="Bacteria"/>
</dbReference>
<dbReference type="PANTHER" id="PTHR45867:SF3">
    <property type="entry name" value="ACID PHOSPHATASE TYPE 7"/>
    <property type="match status" value="1"/>
</dbReference>
<dbReference type="InterPro" id="IPR013783">
    <property type="entry name" value="Ig-like_fold"/>
</dbReference>
<feature type="domain" description="Secretion system C-terminal sorting" evidence="5">
    <location>
        <begin position="973"/>
        <end position="1039"/>
    </location>
</feature>
<evidence type="ECO:0000259" key="6">
    <source>
        <dbReference type="Pfam" id="PF19408"/>
    </source>
</evidence>
<dbReference type="GO" id="GO:0046872">
    <property type="term" value="F:metal ion binding"/>
    <property type="evidence" value="ECO:0007669"/>
    <property type="project" value="InterPro"/>
</dbReference>
<dbReference type="NCBIfam" id="TIGR04183">
    <property type="entry name" value="Por_Secre_tail"/>
    <property type="match status" value="1"/>
</dbReference>
<dbReference type="InterPro" id="IPR008963">
    <property type="entry name" value="Purple_acid_Pase-like_N"/>
</dbReference>
<dbReference type="Pfam" id="PF18962">
    <property type="entry name" value="Por_Secre_tail"/>
    <property type="match status" value="1"/>
</dbReference>
<dbReference type="InterPro" id="IPR029052">
    <property type="entry name" value="Metallo-depent_PP-like"/>
</dbReference>
<evidence type="ECO:0000313" key="8">
    <source>
        <dbReference type="Proteomes" id="UP000003598"/>
    </source>
</evidence>
<dbReference type="SUPFAM" id="SSF56300">
    <property type="entry name" value="Metallo-dependent phosphatases"/>
    <property type="match status" value="1"/>
</dbReference>
<organism evidence="7 8">
    <name type="scientific">Paraprevotella clara YIT 11840</name>
    <dbReference type="NCBI Taxonomy" id="762968"/>
    <lineage>
        <taxon>Bacteria</taxon>
        <taxon>Pseudomonadati</taxon>
        <taxon>Bacteroidota</taxon>
        <taxon>Bacteroidia</taxon>
        <taxon>Bacteroidales</taxon>
        <taxon>Prevotellaceae</taxon>
        <taxon>Paraprevotella</taxon>
    </lineage>
</organism>
<evidence type="ECO:0000259" key="5">
    <source>
        <dbReference type="Pfam" id="PF18962"/>
    </source>
</evidence>
<dbReference type="HOGENOM" id="CLU_009325_0_0_10"/>
<evidence type="ECO:0000259" key="4">
    <source>
        <dbReference type="Pfam" id="PF16656"/>
    </source>
</evidence>